<evidence type="ECO:0000313" key="1">
    <source>
        <dbReference type="EMBL" id="VDL78802.1"/>
    </source>
</evidence>
<name>A0A0N4YER0_NIPBR</name>
<sequence length="112" mass="12691">MWLGGEEGVSGIYIDIEGEPTAVGGRVTRAQCRVIIRAKQYYVKSTGYADWRFFNASSLSHPTLIEFAKQSAHRSATYGRRRQRRVNRMTGIRFTRGVTIQQSHLQTGSLLK</sequence>
<evidence type="ECO:0000313" key="3">
    <source>
        <dbReference type="WBParaSite" id="NBR_0001520701-mRNA-1"/>
    </source>
</evidence>
<reference evidence="1 2" key="2">
    <citation type="submission" date="2018-11" db="EMBL/GenBank/DDBJ databases">
        <authorList>
            <consortium name="Pathogen Informatics"/>
        </authorList>
    </citation>
    <scope>NUCLEOTIDE SEQUENCE [LARGE SCALE GENOMIC DNA]</scope>
</reference>
<reference evidence="3" key="1">
    <citation type="submission" date="2017-02" db="UniProtKB">
        <authorList>
            <consortium name="WormBaseParasite"/>
        </authorList>
    </citation>
    <scope>IDENTIFICATION</scope>
</reference>
<dbReference type="AlphaFoldDB" id="A0A0N4YER0"/>
<dbReference type="Proteomes" id="UP000271162">
    <property type="component" value="Unassembled WGS sequence"/>
</dbReference>
<accession>A0A0N4YER0</accession>
<dbReference type="WBParaSite" id="NBR_0001520701-mRNA-1">
    <property type="protein sequence ID" value="NBR_0001520701-mRNA-1"/>
    <property type="gene ID" value="NBR_0001520701"/>
</dbReference>
<protein>
    <submittedName>
        <fullName evidence="3">PEGA domain-containing protein</fullName>
    </submittedName>
</protein>
<evidence type="ECO:0000313" key="2">
    <source>
        <dbReference type="Proteomes" id="UP000271162"/>
    </source>
</evidence>
<gene>
    <name evidence="1" type="ORF">NBR_LOCUS15208</name>
</gene>
<proteinExistence type="predicted"/>
<dbReference type="EMBL" id="UYSL01021639">
    <property type="protein sequence ID" value="VDL78802.1"/>
    <property type="molecule type" value="Genomic_DNA"/>
</dbReference>
<keyword evidence="2" id="KW-1185">Reference proteome</keyword>
<organism evidence="3">
    <name type="scientific">Nippostrongylus brasiliensis</name>
    <name type="common">Rat hookworm</name>
    <dbReference type="NCBI Taxonomy" id="27835"/>
    <lineage>
        <taxon>Eukaryota</taxon>
        <taxon>Metazoa</taxon>
        <taxon>Ecdysozoa</taxon>
        <taxon>Nematoda</taxon>
        <taxon>Chromadorea</taxon>
        <taxon>Rhabditida</taxon>
        <taxon>Rhabditina</taxon>
        <taxon>Rhabditomorpha</taxon>
        <taxon>Strongyloidea</taxon>
        <taxon>Heligmosomidae</taxon>
        <taxon>Nippostrongylus</taxon>
    </lineage>
</organism>